<accession>A0AAW0FF15</accession>
<gene>
    <name evidence="1" type="ORF">QCA50_016684</name>
</gene>
<evidence type="ECO:0008006" key="3">
    <source>
        <dbReference type="Google" id="ProtNLM"/>
    </source>
</evidence>
<keyword evidence="2" id="KW-1185">Reference proteome</keyword>
<name>A0AAW0FF15_9APHY</name>
<proteinExistence type="predicted"/>
<evidence type="ECO:0000313" key="2">
    <source>
        <dbReference type="Proteomes" id="UP001385951"/>
    </source>
</evidence>
<evidence type="ECO:0000313" key="1">
    <source>
        <dbReference type="EMBL" id="KAK7680175.1"/>
    </source>
</evidence>
<comment type="caution">
    <text evidence="1">The sequence shown here is derived from an EMBL/GenBank/DDBJ whole genome shotgun (WGS) entry which is preliminary data.</text>
</comment>
<protein>
    <recommendedName>
        <fullName evidence="3">Pentatricopeptide repeat-containing protein</fullName>
    </recommendedName>
</protein>
<reference evidence="1 2" key="1">
    <citation type="submission" date="2022-09" db="EMBL/GenBank/DDBJ databases">
        <authorList>
            <person name="Palmer J.M."/>
        </authorList>
    </citation>
    <scope>NUCLEOTIDE SEQUENCE [LARGE SCALE GENOMIC DNA]</scope>
    <source>
        <strain evidence="1 2">DSM 7382</strain>
    </source>
</reference>
<sequence>MEARSHRTVRASTGGFSQGLFRSMSLVHVAKLHSPEACELLISMLSTGHILRPPGLAVHKHVECHFGNQRMES</sequence>
<organism evidence="1 2">
    <name type="scientific">Cerrena zonata</name>
    <dbReference type="NCBI Taxonomy" id="2478898"/>
    <lineage>
        <taxon>Eukaryota</taxon>
        <taxon>Fungi</taxon>
        <taxon>Dikarya</taxon>
        <taxon>Basidiomycota</taxon>
        <taxon>Agaricomycotina</taxon>
        <taxon>Agaricomycetes</taxon>
        <taxon>Polyporales</taxon>
        <taxon>Cerrenaceae</taxon>
        <taxon>Cerrena</taxon>
    </lineage>
</organism>
<dbReference type="AlphaFoldDB" id="A0AAW0FF15"/>
<dbReference type="EMBL" id="JASBNA010000051">
    <property type="protein sequence ID" value="KAK7680175.1"/>
    <property type="molecule type" value="Genomic_DNA"/>
</dbReference>
<dbReference type="Proteomes" id="UP001385951">
    <property type="component" value="Unassembled WGS sequence"/>
</dbReference>